<evidence type="ECO:0000313" key="3">
    <source>
        <dbReference type="Proteomes" id="UP000494165"/>
    </source>
</evidence>
<keyword evidence="3" id="KW-1185">Reference proteome</keyword>
<reference evidence="2 3" key="1">
    <citation type="submission" date="2020-04" db="EMBL/GenBank/DDBJ databases">
        <authorList>
            <person name="Alioto T."/>
            <person name="Alioto T."/>
            <person name="Gomez Garrido J."/>
        </authorList>
    </citation>
    <scope>NUCLEOTIDE SEQUENCE [LARGE SCALE GENOMIC DNA]</scope>
</reference>
<comment type="caution">
    <text evidence="2">The sequence shown here is derived from an EMBL/GenBank/DDBJ whole genome shotgun (WGS) entry which is preliminary data.</text>
</comment>
<evidence type="ECO:0000313" key="2">
    <source>
        <dbReference type="EMBL" id="CAB3378702.1"/>
    </source>
</evidence>
<dbReference type="AlphaFoldDB" id="A0A8S1DFS0"/>
<proteinExistence type="predicted"/>
<name>A0A8S1DFS0_9INSE</name>
<dbReference type="Proteomes" id="UP000494165">
    <property type="component" value="Unassembled WGS sequence"/>
</dbReference>
<accession>A0A8S1DFS0</accession>
<sequence>MMMTDVSPFGTTTTVTSCTGRRTRPLAAYLEWERRGVRFKALLLSSLGSGAPRSTSCMPLRLASIDWCFTVRGPRPQDLPRQPGQTPRPIYPSLPPDSSSNSYKGGADFIPGSC</sequence>
<feature type="region of interest" description="Disordered" evidence="1">
    <location>
        <begin position="74"/>
        <end position="114"/>
    </location>
</feature>
<protein>
    <submittedName>
        <fullName evidence="2">Uncharacterized protein</fullName>
    </submittedName>
</protein>
<gene>
    <name evidence="2" type="ORF">CLODIP_2_CD11987</name>
</gene>
<dbReference type="EMBL" id="CADEPI010000171">
    <property type="protein sequence ID" value="CAB3378702.1"/>
    <property type="molecule type" value="Genomic_DNA"/>
</dbReference>
<evidence type="ECO:0000256" key="1">
    <source>
        <dbReference type="SAM" id="MobiDB-lite"/>
    </source>
</evidence>
<organism evidence="2 3">
    <name type="scientific">Cloeon dipterum</name>
    <dbReference type="NCBI Taxonomy" id="197152"/>
    <lineage>
        <taxon>Eukaryota</taxon>
        <taxon>Metazoa</taxon>
        <taxon>Ecdysozoa</taxon>
        <taxon>Arthropoda</taxon>
        <taxon>Hexapoda</taxon>
        <taxon>Insecta</taxon>
        <taxon>Pterygota</taxon>
        <taxon>Palaeoptera</taxon>
        <taxon>Ephemeroptera</taxon>
        <taxon>Pisciforma</taxon>
        <taxon>Baetidae</taxon>
        <taxon>Cloeon</taxon>
    </lineage>
</organism>